<dbReference type="InterPro" id="IPR050681">
    <property type="entry name" value="CDF/SLC30A"/>
</dbReference>
<evidence type="ECO:0000256" key="3">
    <source>
        <dbReference type="ARBA" id="ARBA00022448"/>
    </source>
</evidence>
<dbReference type="InterPro" id="IPR002524">
    <property type="entry name" value="Cation_efflux"/>
</dbReference>
<feature type="transmembrane region" description="Helical" evidence="9">
    <location>
        <begin position="52"/>
        <end position="70"/>
    </location>
</feature>
<keyword evidence="3" id="KW-0813">Transport</keyword>
<reference evidence="12 13" key="1">
    <citation type="submission" date="2019-02" db="EMBL/GenBank/DDBJ databases">
        <title>Deep-cultivation of Planctomycetes and their phenomic and genomic characterization uncovers novel biology.</title>
        <authorList>
            <person name="Wiegand S."/>
            <person name="Jogler M."/>
            <person name="Boedeker C."/>
            <person name="Pinto D."/>
            <person name="Vollmers J."/>
            <person name="Rivas-Marin E."/>
            <person name="Kohn T."/>
            <person name="Peeters S.H."/>
            <person name="Heuer A."/>
            <person name="Rast P."/>
            <person name="Oberbeckmann S."/>
            <person name="Bunk B."/>
            <person name="Jeske O."/>
            <person name="Meyerdierks A."/>
            <person name="Storesund J.E."/>
            <person name="Kallscheuer N."/>
            <person name="Luecker S."/>
            <person name="Lage O.M."/>
            <person name="Pohl T."/>
            <person name="Merkel B.J."/>
            <person name="Hornburger P."/>
            <person name="Mueller R.-W."/>
            <person name="Bruemmer F."/>
            <person name="Labrenz M."/>
            <person name="Spormann A.M."/>
            <person name="Op den Camp H."/>
            <person name="Overmann J."/>
            <person name="Amann R."/>
            <person name="Jetten M.S.M."/>
            <person name="Mascher T."/>
            <person name="Medema M.H."/>
            <person name="Devos D.P."/>
            <person name="Kaster A.-K."/>
            <person name="Ovreas L."/>
            <person name="Rohde M."/>
            <person name="Galperin M.Y."/>
            <person name="Jogler C."/>
        </authorList>
    </citation>
    <scope>NUCLEOTIDE SEQUENCE [LARGE SCALE GENOMIC DNA]</scope>
    <source>
        <strain evidence="12 13">Pla110</strain>
    </source>
</reference>
<evidence type="ECO:0000256" key="6">
    <source>
        <dbReference type="ARBA" id="ARBA00022989"/>
    </source>
</evidence>
<dbReference type="RefSeq" id="WP_144996189.1">
    <property type="nucleotide sequence ID" value="NZ_CP036281.1"/>
</dbReference>
<evidence type="ECO:0000256" key="1">
    <source>
        <dbReference type="ARBA" id="ARBA00004141"/>
    </source>
</evidence>
<comment type="subcellular location">
    <subcellularLocation>
        <location evidence="1">Membrane</location>
        <topology evidence="1">Multi-pass membrane protein</topology>
    </subcellularLocation>
</comment>
<evidence type="ECO:0000313" key="13">
    <source>
        <dbReference type="Proteomes" id="UP000317178"/>
    </source>
</evidence>
<keyword evidence="5" id="KW-0864">Zinc transport</keyword>
<dbReference type="InterPro" id="IPR058533">
    <property type="entry name" value="Cation_efflux_TM"/>
</dbReference>
<evidence type="ECO:0000256" key="7">
    <source>
        <dbReference type="ARBA" id="ARBA00023065"/>
    </source>
</evidence>
<evidence type="ECO:0000256" key="5">
    <source>
        <dbReference type="ARBA" id="ARBA00022906"/>
    </source>
</evidence>
<keyword evidence="6 9" id="KW-1133">Transmembrane helix</keyword>
<dbReference type="PANTHER" id="PTHR11562">
    <property type="entry name" value="CATION EFFLUX PROTEIN/ ZINC TRANSPORTER"/>
    <property type="match status" value="1"/>
</dbReference>
<dbReference type="Proteomes" id="UP000317178">
    <property type="component" value="Chromosome"/>
</dbReference>
<feature type="domain" description="Cation efflux protein cytoplasmic" evidence="11">
    <location>
        <begin position="216"/>
        <end position="289"/>
    </location>
</feature>
<dbReference type="OrthoDB" id="9809646at2"/>
<dbReference type="Pfam" id="PF16916">
    <property type="entry name" value="ZT_dimer"/>
    <property type="match status" value="1"/>
</dbReference>
<evidence type="ECO:0000256" key="4">
    <source>
        <dbReference type="ARBA" id="ARBA00022692"/>
    </source>
</evidence>
<accession>A0A518CP06</accession>
<proteinExistence type="inferred from homology"/>
<keyword evidence="8 9" id="KW-0472">Membrane</keyword>
<dbReference type="SUPFAM" id="SSF160240">
    <property type="entry name" value="Cation efflux protein cytoplasmic domain-like"/>
    <property type="match status" value="1"/>
</dbReference>
<dbReference type="InterPro" id="IPR027469">
    <property type="entry name" value="Cation_efflux_TMD_sf"/>
</dbReference>
<gene>
    <name evidence="12" type="primary">czcD</name>
    <name evidence="12" type="ORF">Pla110_26960</name>
</gene>
<keyword evidence="5" id="KW-0862">Zinc</keyword>
<organism evidence="12 13">
    <name type="scientific">Polystyrenella longa</name>
    <dbReference type="NCBI Taxonomy" id="2528007"/>
    <lineage>
        <taxon>Bacteria</taxon>
        <taxon>Pseudomonadati</taxon>
        <taxon>Planctomycetota</taxon>
        <taxon>Planctomycetia</taxon>
        <taxon>Planctomycetales</taxon>
        <taxon>Planctomycetaceae</taxon>
        <taxon>Polystyrenella</taxon>
    </lineage>
</organism>
<evidence type="ECO:0000256" key="2">
    <source>
        <dbReference type="ARBA" id="ARBA00008873"/>
    </source>
</evidence>
<dbReference type="NCBIfam" id="TIGR01297">
    <property type="entry name" value="CDF"/>
    <property type="match status" value="1"/>
</dbReference>
<evidence type="ECO:0000256" key="9">
    <source>
        <dbReference type="SAM" id="Phobius"/>
    </source>
</evidence>
<dbReference type="PANTHER" id="PTHR11562:SF17">
    <property type="entry name" value="RE54080P-RELATED"/>
    <property type="match status" value="1"/>
</dbReference>
<dbReference type="EMBL" id="CP036281">
    <property type="protein sequence ID" value="QDU80960.1"/>
    <property type="molecule type" value="Genomic_DNA"/>
</dbReference>
<dbReference type="Gene3D" id="1.20.1510.10">
    <property type="entry name" value="Cation efflux protein transmembrane domain"/>
    <property type="match status" value="1"/>
</dbReference>
<feature type="transmembrane region" description="Helical" evidence="9">
    <location>
        <begin position="185"/>
        <end position="203"/>
    </location>
</feature>
<keyword evidence="7" id="KW-0406">Ion transport</keyword>
<evidence type="ECO:0000259" key="11">
    <source>
        <dbReference type="Pfam" id="PF16916"/>
    </source>
</evidence>
<feature type="transmembrane region" description="Helical" evidence="9">
    <location>
        <begin position="154"/>
        <end position="179"/>
    </location>
</feature>
<keyword evidence="4 9" id="KW-0812">Transmembrane</keyword>
<dbReference type="KEGG" id="plon:Pla110_26960"/>
<feature type="transmembrane region" description="Helical" evidence="9">
    <location>
        <begin position="20"/>
        <end position="40"/>
    </location>
</feature>
<feature type="transmembrane region" description="Helical" evidence="9">
    <location>
        <begin position="82"/>
        <end position="109"/>
    </location>
</feature>
<dbReference type="Pfam" id="PF01545">
    <property type="entry name" value="Cation_efflux"/>
    <property type="match status" value="1"/>
</dbReference>
<dbReference type="GO" id="GO:0005886">
    <property type="term" value="C:plasma membrane"/>
    <property type="evidence" value="ECO:0007669"/>
    <property type="project" value="TreeGrafter"/>
</dbReference>
<dbReference type="InterPro" id="IPR027470">
    <property type="entry name" value="Cation_efflux_CTD"/>
</dbReference>
<keyword evidence="13" id="KW-1185">Reference proteome</keyword>
<evidence type="ECO:0000259" key="10">
    <source>
        <dbReference type="Pfam" id="PF01545"/>
    </source>
</evidence>
<evidence type="ECO:0000313" key="12">
    <source>
        <dbReference type="EMBL" id="QDU80960.1"/>
    </source>
</evidence>
<comment type="similarity">
    <text evidence="2">Belongs to the cation diffusion facilitator (CDF) transporter (TC 2.A.4) family. SLC30A subfamily.</text>
</comment>
<protein>
    <submittedName>
        <fullName evidence="12">Cadmium, cobalt and zinc/H(+)-K(+) antiporter</fullName>
    </submittedName>
</protein>
<dbReference type="InterPro" id="IPR036837">
    <property type="entry name" value="Cation_efflux_CTD_sf"/>
</dbReference>
<feature type="domain" description="Cation efflux protein transmembrane" evidence="10">
    <location>
        <begin position="22"/>
        <end position="207"/>
    </location>
</feature>
<dbReference type="AlphaFoldDB" id="A0A518CP06"/>
<evidence type="ECO:0000256" key="8">
    <source>
        <dbReference type="ARBA" id="ARBA00023136"/>
    </source>
</evidence>
<name>A0A518CP06_9PLAN</name>
<sequence length="303" mass="33150">MSHHHHDHGHSHSQNYNRSFALGVILNLIYIVVEAVYGILSGSLALLADAGHNLSDVLGLLLAWAAYYLSNLKPTERHTYGWGASTILAALLNALILIAALGGICWEAISRFGTEQTLPGMTIIVVAAIGVVINTATALLFMKNQHDDLNIRGAFLHMAADAAVSVGVVLGGVAIYFWQTTWIDPALSLLIAVVIFISTWGLLKDSLNLALQAVPRNIDPSKVHQSLEELDNVRHIHDLHIWALSTTETALSVHLVLEEINRNDEILAAASEMLKEKFKIVHSTIQIEHSTDYECHSETSCNH</sequence>
<dbReference type="GO" id="GO:0005385">
    <property type="term" value="F:zinc ion transmembrane transporter activity"/>
    <property type="evidence" value="ECO:0007669"/>
    <property type="project" value="TreeGrafter"/>
</dbReference>
<dbReference type="SUPFAM" id="SSF161111">
    <property type="entry name" value="Cation efflux protein transmembrane domain-like"/>
    <property type="match status" value="1"/>
</dbReference>
<feature type="transmembrane region" description="Helical" evidence="9">
    <location>
        <begin position="121"/>
        <end position="142"/>
    </location>
</feature>